<dbReference type="InterPro" id="IPR035895">
    <property type="entry name" value="HPr-like_sf"/>
</dbReference>
<dbReference type="Gene3D" id="3.30.1340.10">
    <property type="entry name" value="HPr-like"/>
    <property type="match status" value="1"/>
</dbReference>
<name>A0A1H9NJP5_9EURY</name>
<dbReference type="CDD" id="cd00367">
    <property type="entry name" value="PTS-HPr_like"/>
    <property type="match status" value="1"/>
</dbReference>
<dbReference type="RefSeq" id="WP_090620093.1">
    <property type="nucleotide sequence ID" value="NZ_FOFD01000005.1"/>
</dbReference>
<dbReference type="PRINTS" id="PR00107">
    <property type="entry name" value="PHOSPHOCPHPR"/>
</dbReference>
<sequence length="96" mass="10060">MSSERTVTVVPEAGLHARPAATFVEAVTDHESTVRIGRADDEELTPAGSMIAVTSLGVESGAEVRIVADGPDEEATLDALERVLTTPEDELADVNT</sequence>
<dbReference type="SUPFAM" id="SSF55594">
    <property type="entry name" value="HPr-like"/>
    <property type="match status" value="1"/>
</dbReference>
<keyword evidence="2" id="KW-0963">Cytoplasm</keyword>
<evidence type="ECO:0000313" key="5">
    <source>
        <dbReference type="EMBL" id="SER35967.1"/>
    </source>
</evidence>
<dbReference type="InterPro" id="IPR001020">
    <property type="entry name" value="PTS_HPr_His_P_site"/>
</dbReference>
<dbReference type="Proteomes" id="UP000199114">
    <property type="component" value="Unassembled WGS sequence"/>
</dbReference>
<comment type="subcellular location">
    <subcellularLocation>
        <location evidence="1">Cytoplasm</location>
    </subcellularLocation>
</comment>
<evidence type="ECO:0000256" key="3">
    <source>
        <dbReference type="ARBA" id="ARBA00022683"/>
    </source>
</evidence>
<dbReference type="GO" id="GO:0005737">
    <property type="term" value="C:cytoplasm"/>
    <property type="evidence" value="ECO:0007669"/>
    <property type="project" value="UniProtKB-SubCell"/>
</dbReference>
<dbReference type="NCBIfam" id="TIGR01003">
    <property type="entry name" value="PTS_HPr_family"/>
    <property type="match status" value="1"/>
</dbReference>
<protein>
    <submittedName>
        <fullName evidence="5">Phosphocarrier protein HPr</fullName>
    </submittedName>
</protein>
<dbReference type="OrthoDB" id="307063at2157"/>
<dbReference type="PROSITE" id="PS51350">
    <property type="entry name" value="PTS_HPR_DOM"/>
    <property type="match status" value="1"/>
</dbReference>
<reference evidence="6" key="1">
    <citation type="submission" date="2016-10" db="EMBL/GenBank/DDBJ databases">
        <authorList>
            <person name="Varghese N."/>
            <person name="Submissions S."/>
        </authorList>
    </citation>
    <scope>NUCLEOTIDE SEQUENCE [LARGE SCALE GENOMIC DNA]</scope>
    <source>
        <strain evidence="6">DSM 25055</strain>
    </source>
</reference>
<dbReference type="Pfam" id="PF00381">
    <property type="entry name" value="PTS-HPr"/>
    <property type="match status" value="1"/>
</dbReference>
<accession>A0A1H9NJP5</accession>
<dbReference type="AlphaFoldDB" id="A0A1H9NJP5"/>
<evidence type="ECO:0000313" key="6">
    <source>
        <dbReference type="Proteomes" id="UP000199114"/>
    </source>
</evidence>
<dbReference type="STRING" id="1186196.SAMN04489841_3622"/>
<dbReference type="InterPro" id="IPR000032">
    <property type="entry name" value="HPr-like"/>
</dbReference>
<keyword evidence="6" id="KW-1185">Reference proteome</keyword>
<gene>
    <name evidence="5" type="ORF">SAMN04489841_3622</name>
</gene>
<organism evidence="5 6">
    <name type="scientific">Natrinema salaciae</name>
    <dbReference type="NCBI Taxonomy" id="1186196"/>
    <lineage>
        <taxon>Archaea</taxon>
        <taxon>Methanobacteriati</taxon>
        <taxon>Methanobacteriota</taxon>
        <taxon>Stenosarchaea group</taxon>
        <taxon>Halobacteria</taxon>
        <taxon>Halobacteriales</taxon>
        <taxon>Natrialbaceae</taxon>
        <taxon>Natrinema</taxon>
    </lineage>
</organism>
<proteinExistence type="predicted"/>
<evidence type="ECO:0000256" key="2">
    <source>
        <dbReference type="ARBA" id="ARBA00022490"/>
    </source>
</evidence>
<evidence type="ECO:0000259" key="4">
    <source>
        <dbReference type="PROSITE" id="PS51350"/>
    </source>
</evidence>
<evidence type="ECO:0000256" key="1">
    <source>
        <dbReference type="ARBA" id="ARBA00004496"/>
    </source>
</evidence>
<dbReference type="PANTHER" id="PTHR33705:SF2">
    <property type="entry name" value="PHOSPHOCARRIER PROTEIN NPR"/>
    <property type="match status" value="1"/>
</dbReference>
<dbReference type="EMBL" id="FOFD01000005">
    <property type="protein sequence ID" value="SER35967.1"/>
    <property type="molecule type" value="Genomic_DNA"/>
</dbReference>
<dbReference type="InterPro" id="IPR050399">
    <property type="entry name" value="HPr"/>
</dbReference>
<dbReference type="PROSITE" id="PS00369">
    <property type="entry name" value="PTS_HPR_HIS"/>
    <property type="match status" value="1"/>
</dbReference>
<dbReference type="PANTHER" id="PTHR33705">
    <property type="entry name" value="PHOSPHOCARRIER PROTEIN HPR"/>
    <property type="match status" value="1"/>
</dbReference>
<feature type="domain" description="HPr" evidence="4">
    <location>
        <begin position="2"/>
        <end position="91"/>
    </location>
</feature>
<dbReference type="GO" id="GO:0009401">
    <property type="term" value="P:phosphoenolpyruvate-dependent sugar phosphotransferase system"/>
    <property type="evidence" value="ECO:0007669"/>
    <property type="project" value="UniProtKB-KW"/>
</dbReference>
<keyword evidence="3" id="KW-0598">Phosphotransferase system</keyword>